<keyword evidence="1" id="KW-0472">Membrane</keyword>
<dbReference type="AlphaFoldDB" id="A0A8H2WX35"/>
<dbReference type="EMBL" id="CAJMWV010000669">
    <property type="protein sequence ID" value="CAE6410049.1"/>
    <property type="molecule type" value="Genomic_DNA"/>
</dbReference>
<dbReference type="InterPro" id="IPR010640">
    <property type="entry name" value="Low_temperature_requirement_A"/>
</dbReference>
<proteinExistence type="predicted"/>
<feature type="transmembrane region" description="Helical" evidence="1">
    <location>
        <begin position="55"/>
        <end position="76"/>
    </location>
</feature>
<keyword evidence="1" id="KW-0812">Transmembrane</keyword>
<comment type="caution">
    <text evidence="2">The sequence shown here is derived from an EMBL/GenBank/DDBJ whole genome shotgun (WGS) entry which is preliminary data.</text>
</comment>
<feature type="transmembrane region" description="Helical" evidence="1">
    <location>
        <begin position="88"/>
        <end position="106"/>
    </location>
</feature>
<feature type="transmembrane region" description="Helical" evidence="1">
    <location>
        <begin position="164"/>
        <end position="184"/>
    </location>
</feature>
<dbReference type="PANTHER" id="PTHR36840">
    <property type="entry name" value="BLL5714 PROTEIN"/>
    <property type="match status" value="1"/>
</dbReference>
<gene>
    <name evidence="2" type="ORF">RDB_LOCUS21101</name>
</gene>
<dbReference type="PANTHER" id="PTHR36840:SF1">
    <property type="entry name" value="BLL5714 PROTEIN"/>
    <property type="match status" value="1"/>
</dbReference>
<evidence type="ECO:0000313" key="2">
    <source>
        <dbReference type="EMBL" id="CAE6410049.1"/>
    </source>
</evidence>
<name>A0A8H2WX35_9AGAM</name>
<sequence>MILTRVTPEDLEARSGCMRIRNKSRENRTVYYWYVSESTDVPNQNLGSATHIEHFIERTAAFVVIVLGQIVLSIVYHTSRADVGFKSIYASAVSGLIIAFNFYWLYFDAECSHTFVHAMRRHYRFTPITFTNLHFPLCAYLIFVSAATSRMAQRTEQVTLAIRWYFDGGLGVALISMALIGATHCGLDPTGTCRLGSWSSEERPDAICESVSVSVESGVKEIKVQ</sequence>
<evidence type="ECO:0000256" key="1">
    <source>
        <dbReference type="SAM" id="Phobius"/>
    </source>
</evidence>
<reference evidence="2" key="1">
    <citation type="submission" date="2021-01" db="EMBL/GenBank/DDBJ databases">
        <authorList>
            <person name="Kaushik A."/>
        </authorList>
    </citation>
    <scope>NUCLEOTIDE SEQUENCE</scope>
    <source>
        <strain evidence="2">AG3-1AP</strain>
    </source>
</reference>
<organism evidence="2 3">
    <name type="scientific">Rhizoctonia solani</name>
    <dbReference type="NCBI Taxonomy" id="456999"/>
    <lineage>
        <taxon>Eukaryota</taxon>
        <taxon>Fungi</taxon>
        <taxon>Dikarya</taxon>
        <taxon>Basidiomycota</taxon>
        <taxon>Agaricomycotina</taxon>
        <taxon>Agaricomycetes</taxon>
        <taxon>Cantharellales</taxon>
        <taxon>Ceratobasidiaceae</taxon>
        <taxon>Rhizoctonia</taxon>
    </lineage>
</organism>
<evidence type="ECO:0000313" key="3">
    <source>
        <dbReference type="Proteomes" id="UP000663831"/>
    </source>
</evidence>
<dbReference type="Pfam" id="PF06772">
    <property type="entry name" value="LtrA"/>
    <property type="match status" value="1"/>
</dbReference>
<protein>
    <submittedName>
        <fullName evidence="2">Uncharacterized protein</fullName>
    </submittedName>
</protein>
<feature type="transmembrane region" description="Helical" evidence="1">
    <location>
        <begin position="133"/>
        <end position="152"/>
    </location>
</feature>
<dbReference type="Proteomes" id="UP000663831">
    <property type="component" value="Unassembled WGS sequence"/>
</dbReference>
<accession>A0A8H2WX35</accession>
<keyword evidence="1" id="KW-1133">Transmembrane helix</keyword>